<sequence length="193" mass="21775">DVVTWERMSDLLEQMGKKDTEIIGKNLGFKLCRMEGVESIILGSFIKAENMFATDVKVLDVETKNLLKSASSKGMGVDSILKTQIDELSKEITEGVGLSQQRIEPVKAAITDVTTSSMEAYRYFMQGTEMVRKFYHEDAIGFLEKAVELDPTFALAYGYLSGSYSFLVRAFSEQYLRLEEIDRECCPLFIAWG</sequence>
<gene>
    <name evidence="1" type="ORF">S12H4_19525</name>
</gene>
<reference evidence="1" key="1">
    <citation type="journal article" date="2014" name="Front. Microbiol.">
        <title>High frequency of phylogenetically diverse reductive dehalogenase-homologous genes in deep subseafloor sedimentary metagenomes.</title>
        <authorList>
            <person name="Kawai M."/>
            <person name="Futagami T."/>
            <person name="Toyoda A."/>
            <person name="Takaki Y."/>
            <person name="Nishi S."/>
            <person name="Hori S."/>
            <person name="Arai W."/>
            <person name="Tsubouchi T."/>
            <person name="Morono Y."/>
            <person name="Uchiyama I."/>
            <person name="Ito T."/>
            <person name="Fujiyama A."/>
            <person name="Inagaki F."/>
            <person name="Takami H."/>
        </authorList>
    </citation>
    <scope>NUCLEOTIDE SEQUENCE</scope>
    <source>
        <strain evidence="1">Expedition CK06-06</strain>
    </source>
</reference>
<dbReference type="AlphaFoldDB" id="X1SZ26"/>
<comment type="caution">
    <text evidence="1">The sequence shown here is derived from an EMBL/GenBank/DDBJ whole genome shotgun (WGS) entry which is preliminary data.</text>
</comment>
<dbReference type="InterPro" id="IPR019734">
    <property type="entry name" value="TPR_rpt"/>
</dbReference>
<dbReference type="EMBL" id="BARW01009772">
    <property type="protein sequence ID" value="GAI84391.1"/>
    <property type="molecule type" value="Genomic_DNA"/>
</dbReference>
<protein>
    <recommendedName>
        <fullName evidence="2">Tetratricopeptide repeat protein</fullName>
    </recommendedName>
</protein>
<name>X1SZ26_9ZZZZ</name>
<proteinExistence type="predicted"/>
<feature type="non-terminal residue" evidence="1">
    <location>
        <position position="1"/>
    </location>
</feature>
<dbReference type="PROSITE" id="PS50005">
    <property type="entry name" value="TPR"/>
    <property type="match status" value="1"/>
</dbReference>
<evidence type="ECO:0000313" key="1">
    <source>
        <dbReference type="EMBL" id="GAI84391.1"/>
    </source>
</evidence>
<evidence type="ECO:0008006" key="2">
    <source>
        <dbReference type="Google" id="ProtNLM"/>
    </source>
</evidence>
<accession>X1SZ26</accession>
<organism evidence="1">
    <name type="scientific">marine sediment metagenome</name>
    <dbReference type="NCBI Taxonomy" id="412755"/>
    <lineage>
        <taxon>unclassified sequences</taxon>
        <taxon>metagenomes</taxon>
        <taxon>ecological metagenomes</taxon>
    </lineage>
</organism>